<organism evidence="1 2">
    <name type="scientific">Helianthus annuus</name>
    <name type="common">Common sunflower</name>
    <dbReference type="NCBI Taxonomy" id="4232"/>
    <lineage>
        <taxon>Eukaryota</taxon>
        <taxon>Viridiplantae</taxon>
        <taxon>Streptophyta</taxon>
        <taxon>Embryophyta</taxon>
        <taxon>Tracheophyta</taxon>
        <taxon>Spermatophyta</taxon>
        <taxon>Magnoliopsida</taxon>
        <taxon>eudicotyledons</taxon>
        <taxon>Gunneridae</taxon>
        <taxon>Pentapetalae</taxon>
        <taxon>asterids</taxon>
        <taxon>campanulids</taxon>
        <taxon>Asterales</taxon>
        <taxon>Asteraceae</taxon>
        <taxon>Asteroideae</taxon>
        <taxon>Heliantheae alliance</taxon>
        <taxon>Heliantheae</taxon>
        <taxon>Helianthus</taxon>
    </lineage>
</organism>
<dbReference type="AlphaFoldDB" id="A0A251SVK0"/>
<accession>A0A251SVK0</accession>
<dbReference type="InParanoid" id="A0A251SVK0"/>
<evidence type="ECO:0000313" key="2">
    <source>
        <dbReference type="Proteomes" id="UP000215914"/>
    </source>
</evidence>
<reference evidence="2" key="1">
    <citation type="journal article" date="2017" name="Nature">
        <title>The sunflower genome provides insights into oil metabolism, flowering and Asterid evolution.</title>
        <authorList>
            <person name="Badouin H."/>
            <person name="Gouzy J."/>
            <person name="Grassa C.J."/>
            <person name="Murat F."/>
            <person name="Staton S.E."/>
            <person name="Cottret L."/>
            <person name="Lelandais-Briere C."/>
            <person name="Owens G.L."/>
            <person name="Carrere S."/>
            <person name="Mayjonade B."/>
            <person name="Legrand L."/>
            <person name="Gill N."/>
            <person name="Kane N.C."/>
            <person name="Bowers J.E."/>
            <person name="Hubner S."/>
            <person name="Bellec A."/>
            <person name="Berard A."/>
            <person name="Berges H."/>
            <person name="Blanchet N."/>
            <person name="Boniface M.C."/>
            <person name="Brunel D."/>
            <person name="Catrice O."/>
            <person name="Chaidir N."/>
            <person name="Claudel C."/>
            <person name="Donnadieu C."/>
            <person name="Faraut T."/>
            <person name="Fievet G."/>
            <person name="Helmstetter N."/>
            <person name="King M."/>
            <person name="Knapp S.J."/>
            <person name="Lai Z."/>
            <person name="Le Paslier M.C."/>
            <person name="Lippi Y."/>
            <person name="Lorenzon L."/>
            <person name="Mandel J.R."/>
            <person name="Marage G."/>
            <person name="Marchand G."/>
            <person name="Marquand E."/>
            <person name="Bret-Mestries E."/>
            <person name="Morien E."/>
            <person name="Nambeesan S."/>
            <person name="Nguyen T."/>
            <person name="Pegot-Espagnet P."/>
            <person name="Pouilly N."/>
            <person name="Raftis F."/>
            <person name="Sallet E."/>
            <person name="Schiex T."/>
            <person name="Thomas J."/>
            <person name="Vandecasteele C."/>
            <person name="Vares D."/>
            <person name="Vear F."/>
            <person name="Vautrin S."/>
            <person name="Crespi M."/>
            <person name="Mangin B."/>
            <person name="Burke J.M."/>
            <person name="Salse J."/>
            <person name="Munos S."/>
            <person name="Vincourt P."/>
            <person name="Rieseberg L.H."/>
            <person name="Langlade N.B."/>
        </authorList>
    </citation>
    <scope>NUCLEOTIDE SEQUENCE [LARGE SCALE GENOMIC DNA]</scope>
    <source>
        <strain evidence="2">cv. SF193</strain>
    </source>
</reference>
<gene>
    <name evidence="1" type="ORF">HannXRQ_Chr13g0417721</name>
</gene>
<proteinExistence type="predicted"/>
<evidence type="ECO:0000313" key="1">
    <source>
        <dbReference type="EMBL" id="OTG02858.1"/>
    </source>
</evidence>
<name>A0A251SVK0_HELAN</name>
<protein>
    <submittedName>
        <fullName evidence="1">Uncharacterized protein</fullName>
    </submittedName>
</protein>
<dbReference type="Proteomes" id="UP000215914">
    <property type="component" value="Chromosome 13"/>
</dbReference>
<dbReference type="EMBL" id="CM007902">
    <property type="protein sequence ID" value="OTG02858.1"/>
    <property type="molecule type" value="Genomic_DNA"/>
</dbReference>
<sequence length="53" mass="6409">MKLSYLRNLITNFVGHARKWTRDSCKKNIYLRQKLIFSLLKLSKQVFLTNLCY</sequence>
<keyword evidence="2" id="KW-1185">Reference proteome</keyword>